<reference evidence="6" key="1">
    <citation type="submission" date="2021-01" db="EMBL/GenBank/DDBJ databases">
        <authorList>
            <person name="Corre E."/>
            <person name="Pelletier E."/>
            <person name="Niang G."/>
            <person name="Scheremetjew M."/>
            <person name="Finn R."/>
            <person name="Kale V."/>
            <person name="Holt S."/>
            <person name="Cochrane G."/>
            <person name="Meng A."/>
            <person name="Brown T."/>
            <person name="Cohen L."/>
        </authorList>
    </citation>
    <scope>NUCLEOTIDE SEQUENCE</scope>
    <source>
        <strain evidence="6">B650</strain>
    </source>
</reference>
<dbReference type="GO" id="GO:0008270">
    <property type="term" value="F:zinc ion binding"/>
    <property type="evidence" value="ECO:0007669"/>
    <property type="project" value="UniProtKB-KW"/>
</dbReference>
<protein>
    <recommendedName>
        <fullName evidence="5">MYND-type domain-containing protein</fullName>
    </recommendedName>
</protein>
<accession>A0A7S2JTV1</accession>
<dbReference type="PROSITE" id="PS50865">
    <property type="entry name" value="ZF_MYND_2"/>
    <property type="match status" value="1"/>
</dbReference>
<sequence length="290" mass="33580">MALFFDPEETTPQFMYNEESRKDMEEHFVKPMRVLSVEIMQKYVDIKVAPRHVIGQVEDIVNTFFSEKEDIRACMKVAFSDEAVDKNLAVEDNGDSTASGIPLACCALFLISKLIEYQSVYSGGKSVIDCLEKTVKAGDKLFELWQRICTRHPDRAEKIKEASLHFLSVAPYPYMQVGDKRRFVQRLRFKEMEREKIGDDYGVPLHYGNLSDEEIWHIYRKSEYSDRFPLACMNCGKFEHKNGKKHNRCSACESALYCSKECQKLHWKEHKADCRANSTARSKLSRNMGL</sequence>
<name>A0A7S2JTV1_9STRA</name>
<feature type="domain" description="MYND-type" evidence="5">
    <location>
        <begin position="232"/>
        <end position="274"/>
    </location>
</feature>
<evidence type="ECO:0000256" key="3">
    <source>
        <dbReference type="ARBA" id="ARBA00022833"/>
    </source>
</evidence>
<dbReference type="SUPFAM" id="SSF144232">
    <property type="entry name" value="HIT/MYND zinc finger-like"/>
    <property type="match status" value="1"/>
</dbReference>
<proteinExistence type="predicted"/>
<evidence type="ECO:0000256" key="2">
    <source>
        <dbReference type="ARBA" id="ARBA00022771"/>
    </source>
</evidence>
<organism evidence="6">
    <name type="scientific">Leptocylindrus danicus</name>
    <dbReference type="NCBI Taxonomy" id="163516"/>
    <lineage>
        <taxon>Eukaryota</taxon>
        <taxon>Sar</taxon>
        <taxon>Stramenopiles</taxon>
        <taxon>Ochrophyta</taxon>
        <taxon>Bacillariophyta</taxon>
        <taxon>Coscinodiscophyceae</taxon>
        <taxon>Chaetocerotophycidae</taxon>
        <taxon>Leptocylindrales</taxon>
        <taxon>Leptocylindraceae</taxon>
        <taxon>Leptocylindrus</taxon>
    </lineage>
</organism>
<dbReference type="PROSITE" id="PS01360">
    <property type="entry name" value="ZF_MYND_1"/>
    <property type="match status" value="1"/>
</dbReference>
<evidence type="ECO:0000256" key="4">
    <source>
        <dbReference type="PROSITE-ProRule" id="PRU00134"/>
    </source>
</evidence>
<dbReference type="Gene3D" id="6.10.140.2220">
    <property type="match status" value="1"/>
</dbReference>
<evidence type="ECO:0000259" key="5">
    <source>
        <dbReference type="PROSITE" id="PS50865"/>
    </source>
</evidence>
<dbReference type="Pfam" id="PF01753">
    <property type="entry name" value="zf-MYND"/>
    <property type="match status" value="1"/>
</dbReference>
<gene>
    <name evidence="6" type="ORF">LDAN0321_LOCUS1151</name>
</gene>
<keyword evidence="3" id="KW-0862">Zinc</keyword>
<dbReference type="AlphaFoldDB" id="A0A7S2JTV1"/>
<evidence type="ECO:0000256" key="1">
    <source>
        <dbReference type="ARBA" id="ARBA00022723"/>
    </source>
</evidence>
<dbReference type="EMBL" id="HBGY01001695">
    <property type="protein sequence ID" value="CAD9557440.1"/>
    <property type="molecule type" value="Transcribed_RNA"/>
</dbReference>
<evidence type="ECO:0000313" key="6">
    <source>
        <dbReference type="EMBL" id="CAD9557440.1"/>
    </source>
</evidence>
<dbReference type="InterPro" id="IPR002893">
    <property type="entry name" value="Znf_MYND"/>
</dbReference>
<keyword evidence="2 4" id="KW-0863">Zinc-finger</keyword>
<keyword evidence="1" id="KW-0479">Metal-binding</keyword>